<evidence type="ECO:0000256" key="1">
    <source>
        <dbReference type="SAM" id="MobiDB-lite"/>
    </source>
</evidence>
<feature type="region of interest" description="Disordered" evidence="1">
    <location>
        <begin position="51"/>
        <end position="74"/>
    </location>
</feature>
<reference evidence="3" key="1">
    <citation type="journal article" date="2017" name="Nat. Ecol. Evol.">
        <title>Genome expansion and lineage-specific genetic innovations in the forest pathogenic fungi Armillaria.</title>
        <authorList>
            <person name="Sipos G."/>
            <person name="Prasanna A.N."/>
            <person name="Walter M.C."/>
            <person name="O'Connor E."/>
            <person name="Balint B."/>
            <person name="Krizsan K."/>
            <person name="Kiss B."/>
            <person name="Hess J."/>
            <person name="Varga T."/>
            <person name="Slot J."/>
            <person name="Riley R."/>
            <person name="Boka B."/>
            <person name="Rigling D."/>
            <person name="Barry K."/>
            <person name="Lee J."/>
            <person name="Mihaltcheva S."/>
            <person name="LaButti K."/>
            <person name="Lipzen A."/>
            <person name="Waldron R."/>
            <person name="Moloney N.M."/>
            <person name="Sperisen C."/>
            <person name="Kredics L."/>
            <person name="Vagvoelgyi C."/>
            <person name="Patrignani A."/>
            <person name="Fitzpatrick D."/>
            <person name="Nagy I."/>
            <person name="Doyle S."/>
            <person name="Anderson J.B."/>
            <person name="Grigoriev I.V."/>
            <person name="Gueldener U."/>
            <person name="Muensterkoetter M."/>
            <person name="Nagy L.G."/>
        </authorList>
    </citation>
    <scope>NUCLEOTIDE SEQUENCE [LARGE SCALE GENOMIC DNA]</scope>
    <source>
        <strain evidence="3">C18/9</strain>
    </source>
</reference>
<evidence type="ECO:0000313" key="2">
    <source>
        <dbReference type="EMBL" id="SJL18023.1"/>
    </source>
</evidence>
<dbReference type="EMBL" id="FUEG01000052">
    <property type="protein sequence ID" value="SJL18023.1"/>
    <property type="molecule type" value="Genomic_DNA"/>
</dbReference>
<protein>
    <submittedName>
        <fullName evidence="2">Uncharacterized protein</fullName>
    </submittedName>
</protein>
<sequence length="107" mass="11468">MGTPLPAARGRRSITAYNGVFDAASNGRPPGNVLAMKNLYIGQASLQSVHKSRAGETDHSMSLSRVAKESEVPQQVGEATISPSLFIRFFRLWVQASSEGSAMFNAV</sequence>
<accession>A0A284SAI5</accession>
<proteinExistence type="predicted"/>
<gene>
    <name evidence="2" type="ORF">ARMOST_21594</name>
</gene>
<dbReference type="AlphaFoldDB" id="A0A284SAI5"/>
<name>A0A284SAI5_ARMOS</name>
<dbReference type="Proteomes" id="UP000219338">
    <property type="component" value="Unassembled WGS sequence"/>
</dbReference>
<organism evidence="2 3">
    <name type="scientific">Armillaria ostoyae</name>
    <name type="common">Armillaria root rot fungus</name>
    <dbReference type="NCBI Taxonomy" id="47428"/>
    <lineage>
        <taxon>Eukaryota</taxon>
        <taxon>Fungi</taxon>
        <taxon>Dikarya</taxon>
        <taxon>Basidiomycota</taxon>
        <taxon>Agaricomycotina</taxon>
        <taxon>Agaricomycetes</taxon>
        <taxon>Agaricomycetidae</taxon>
        <taxon>Agaricales</taxon>
        <taxon>Marasmiineae</taxon>
        <taxon>Physalacriaceae</taxon>
        <taxon>Armillaria</taxon>
    </lineage>
</organism>
<keyword evidence="3" id="KW-1185">Reference proteome</keyword>
<evidence type="ECO:0000313" key="3">
    <source>
        <dbReference type="Proteomes" id="UP000219338"/>
    </source>
</evidence>